<feature type="compositionally biased region" description="Basic and acidic residues" evidence="1">
    <location>
        <begin position="166"/>
        <end position="182"/>
    </location>
</feature>
<feature type="compositionally biased region" description="Low complexity" evidence="1">
    <location>
        <begin position="272"/>
        <end position="283"/>
    </location>
</feature>
<dbReference type="EMBL" id="OZ020099">
    <property type="protein sequence ID" value="CAK9272387.1"/>
    <property type="molecule type" value="Genomic_DNA"/>
</dbReference>
<reference evidence="2" key="1">
    <citation type="submission" date="2024-02" db="EMBL/GenBank/DDBJ databases">
        <authorList>
            <consortium name="ELIXIR-Norway"/>
            <consortium name="Elixir Norway"/>
        </authorList>
    </citation>
    <scope>NUCLEOTIDE SEQUENCE</scope>
</reference>
<dbReference type="Proteomes" id="UP001497444">
    <property type="component" value="Chromosome 4"/>
</dbReference>
<sequence length="614" mass="64383">MAQVKEQVQKWNPNPVQENGTVQHNTLGQLRDSVSPEPLLPAGKIELQVVPKVSNAEEKEVGAPPVCALEVPAVADELQKGGDVQGGGFATADELEADHEIRITVSSRIAAIEKEVRGIAAANGDQSSAASFRTWFIPVGVQPEAESTVQNSLSLAAERSSSPSLKLHEQNVEAKTGRQEHGRRIAAIPKDTGGAQHVGSVRTIFSALGVAEQEALAVQNATVQQKKLPAEIGGVATGGHEALDRGKGSLAKLPSGNVGRGTGQLRNAIAKGSRSPRNNNNNPSPGPAWTSSTKLTVATATSPSPKKVVTPTKHGLKMKKAAATTSKEVKASSSNLRTTTSHEIPITDYRRPKAIACSNLVSKSLDSTANPGSFCQVPVSPFFSNGGHDAAASSKLKTESILLSPSLEGKDQRAAAAPLQLDSKSFATVNTSNTNNNGSETIEDQLQEDDDDEDKVALMCTSSSTSSVAETNRLSGDLGRLLGSVYGKLRWSSSGSEANTKSSARRSSTSSSNQRIISKGVGVGGGGGGGVKLLQTSSSRQSSLGCSSGSLGAQKFEIGSHTSLKLLQERCSIELKDSASKATGTTHNKKKTRDLGPHRHYYRGITMKLEQKLK</sequence>
<protein>
    <submittedName>
        <fullName evidence="2">Uncharacterized protein</fullName>
    </submittedName>
</protein>
<gene>
    <name evidence="2" type="ORF">CSSPJE1EN1_LOCUS17865</name>
</gene>
<name>A0ABP0X155_9BRYO</name>
<keyword evidence="3" id="KW-1185">Reference proteome</keyword>
<feature type="region of interest" description="Disordered" evidence="1">
    <location>
        <begin position="160"/>
        <end position="182"/>
    </location>
</feature>
<evidence type="ECO:0000313" key="2">
    <source>
        <dbReference type="EMBL" id="CAK9272387.1"/>
    </source>
</evidence>
<feature type="region of interest" description="Disordered" evidence="1">
    <location>
        <begin position="492"/>
        <end position="523"/>
    </location>
</feature>
<feature type="compositionally biased region" description="Low complexity" evidence="1">
    <location>
        <begin position="498"/>
        <end position="520"/>
    </location>
</feature>
<accession>A0ABP0X155</accession>
<evidence type="ECO:0000313" key="3">
    <source>
        <dbReference type="Proteomes" id="UP001497444"/>
    </source>
</evidence>
<feature type="region of interest" description="Disordered" evidence="1">
    <location>
        <begin position="239"/>
        <end position="338"/>
    </location>
</feature>
<evidence type="ECO:0000256" key="1">
    <source>
        <dbReference type="SAM" id="MobiDB-lite"/>
    </source>
</evidence>
<proteinExistence type="predicted"/>
<feature type="compositionally biased region" description="Polar residues" evidence="1">
    <location>
        <begin position="9"/>
        <end position="28"/>
    </location>
</feature>
<feature type="region of interest" description="Disordered" evidence="1">
    <location>
        <begin position="1"/>
        <end position="35"/>
    </location>
</feature>
<feature type="compositionally biased region" description="Polar residues" evidence="1">
    <location>
        <begin position="323"/>
        <end position="338"/>
    </location>
</feature>
<organism evidence="2 3">
    <name type="scientific">Sphagnum jensenii</name>
    <dbReference type="NCBI Taxonomy" id="128206"/>
    <lineage>
        <taxon>Eukaryota</taxon>
        <taxon>Viridiplantae</taxon>
        <taxon>Streptophyta</taxon>
        <taxon>Embryophyta</taxon>
        <taxon>Bryophyta</taxon>
        <taxon>Sphagnophytina</taxon>
        <taxon>Sphagnopsida</taxon>
        <taxon>Sphagnales</taxon>
        <taxon>Sphagnaceae</taxon>
        <taxon>Sphagnum</taxon>
    </lineage>
</organism>
<feature type="compositionally biased region" description="Polar residues" evidence="1">
    <location>
        <begin position="289"/>
        <end position="304"/>
    </location>
</feature>